<dbReference type="RefSeq" id="WP_246596177.1">
    <property type="nucleotide sequence ID" value="NZ_AP023440.1"/>
</dbReference>
<protein>
    <submittedName>
        <fullName evidence="1">Uncharacterized protein</fullName>
    </submittedName>
</protein>
<accession>A0A7G1NX63</accession>
<dbReference type="EMBL" id="AP023440">
    <property type="protein sequence ID" value="BCL27011.1"/>
    <property type="molecule type" value="Genomic_DNA"/>
</dbReference>
<sequence length="155" mass="17956">MKPLKPHAEIAEVWPRDGHVRLVGRIHGCPAEGDWRLLLTRRGHTARHLDYPTHVKGDRFESELPIADLVTSEPTETTGTAEVEVEEWDIHLTDGRARLRAGRQLDDIHGKKKIMVFPEQRVRGLRVRPYYTVKDNLSLECRTERRTEWHTEAAI</sequence>
<evidence type="ECO:0000313" key="2">
    <source>
        <dbReference type="Proteomes" id="UP000516444"/>
    </source>
</evidence>
<organism evidence="1 2">
    <name type="scientific">Streptomyces aurantiacus</name>
    <dbReference type="NCBI Taxonomy" id="47760"/>
    <lineage>
        <taxon>Bacteria</taxon>
        <taxon>Bacillati</taxon>
        <taxon>Actinomycetota</taxon>
        <taxon>Actinomycetes</taxon>
        <taxon>Kitasatosporales</taxon>
        <taxon>Streptomycetaceae</taxon>
        <taxon>Streptomyces</taxon>
        <taxon>Streptomyces aurantiacus group</taxon>
    </lineage>
</organism>
<dbReference type="AlphaFoldDB" id="A0A7G1NX63"/>
<dbReference type="KEGG" id="sgm:GCM10017557_18700"/>
<reference evidence="1 2" key="1">
    <citation type="journal article" date="2014" name="Int. J. Syst. Evol. Microbiol.">
        <title>Complete genome sequence of Corynebacterium casei LMG S-19264T (=DSM 44701T), isolated from a smear-ripened cheese.</title>
        <authorList>
            <consortium name="US DOE Joint Genome Institute (JGI-PGF)"/>
            <person name="Walter F."/>
            <person name="Albersmeier A."/>
            <person name="Kalinowski J."/>
            <person name="Ruckert C."/>
        </authorList>
    </citation>
    <scope>NUCLEOTIDE SEQUENCE [LARGE SCALE GENOMIC DNA]</scope>
    <source>
        <strain evidence="1 2">JCM 4677</strain>
    </source>
</reference>
<name>A0A7G1NX63_9ACTN</name>
<evidence type="ECO:0000313" key="1">
    <source>
        <dbReference type="EMBL" id="BCL27011.1"/>
    </source>
</evidence>
<gene>
    <name evidence="1" type="ORF">GCM10017557_18700</name>
</gene>
<proteinExistence type="predicted"/>
<dbReference type="Proteomes" id="UP000516444">
    <property type="component" value="Chromosome"/>
</dbReference>
<keyword evidence="2" id="KW-1185">Reference proteome</keyword>